<dbReference type="PANTHER" id="PTHR47027:SF29">
    <property type="entry name" value="C2H2-TYPE DOMAIN-CONTAINING PROTEIN"/>
    <property type="match status" value="1"/>
</dbReference>
<dbReference type="PANTHER" id="PTHR47027">
    <property type="entry name" value="REVERSE TRANSCRIPTASE DOMAIN-CONTAINING PROTEIN"/>
    <property type="match status" value="1"/>
</dbReference>
<organism evidence="2 3">
    <name type="scientific">Haemonchus contortus</name>
    <name type="common">Barber pole worm</name>
    <dbReference type="NCBI Taxonomy" id="6289"/>
    <lineage>
        <taxon>Eukaryota</taxon>
        <taxon>Metazoa</taxon>
        <taxon>Ecdysozoa</taxon>
        <taxon>Nematoda</taxon>
        <taxon>Chromadorea</taxon>
        <taxon>Rhabditida</taxon>
        <taxon>Rhabditina</taxon>
        <taxon>Rhabditomorpha</taxon>
        <taxon>Strongyloidea</taxon>
        <taxon>Trichostrongylidae</taxon>
        <taxon>Haemonchus</taxon>
    </lineage>
</organism>
<name>A0A7I4Z019_HAECO</name>
<dbReference type="OrthoDB" id="410104at2759"/>
<evidence type="ECO:0000313" key="3">
    <source>
        <dbReference type="WBParaSite" id="HCON_00167140-00001"/>
    </source>
</evidence>
<reference evidence="3" key="1">
    <citation type="submission" date="2020-12" db="UniProtKB">
        <authorList>
            <consortium name="WormBaseParasite"/>
        </authorList>
    </citation>
    <scope>IDENTIFICATION</scope>
    <source>
        <strain evidence="3">MHco3</strain>
    </source>
</reference>
<evidence type="ECO:0000259" key="1">
    <source>
        <dbReference type="Pfam" id="PF00078"/>
    </source>
</evidence>
<protein>
    <submittedName>
        <fullName evidence="3">Reverse transcriptase domain-containing protein</fullName>
    </submittedName>
</protein>
<proteinExistence type="predicted"/>
<sequence length="126" mass="14531">MFIDSKRVFDTVDTEAVTEVPGNLCVPVRNIRMLRELHSNFTARHSIKSHHQREERCSTGENISPKLFSATLKNSMRRWEWEDLGGNDDGRCLNHLCFADDIVLNIEQAERLPATLTVLVERSAWH</sequence>
<dbReference type="Proteomes" id="UP000025227">
    <property type="component" value="Unplaced"/>
</dbReference>
<dbReference type="WBParaSite" id="HCON_00167140-00001">
    <property type="protein sequence ID" value="HCON_00167140-00001"/>
    <property type="gene ID" value="HCON_00167140"/>
</dbReference>
<evidence type="ECO:0000313" key="2">
    <source>
        <dbReference type="Proteomes" id="UP000025227"/>
    </source>
</evidence>
<dbReference type="Pfam" id="PF00078">
    <property type="entry name" value="RVT_1"/>
    <property type="match status" value="1"/>
</dbReference>
<feature type="domain" description="Reverse transcriptase" evidence="1">
    <location>
        <begin position="1"/>
        <end position="124"/>
    </location>
</feature>
<dbReference type="AlphaFoldDB" id="A0A7I4Z019"/>
<keyword evidence="2" id="KW-1185">Reference proteome</keyword>
<accession>A0A7I4Z019</accession>
<dbReference type="InterPro" id="IPR000477">
    <property type="entry name" value="RT_dom"/>
</dbReference>